<gene>
    <name evidence="1" type="ORF">D7322_26615</name>
</gene>
<dbReference type="Proteomes" id="UP000282423">
    <property type="component" value="Unassembled WGS sequence"/>
</dbReference>
<sequence>MKLISLLFIILLRFDGTTASLVKESSDKNTVYVCGSGKGKRYHLNENCRGLKSCSAKTIKTTREQAQKEGKTLCGWED</sequence>
<evidence type="ECO:0000313" key="1">
    <source>
        <dbReference type="EMBL" id="RKO68513.1"/>
    </source>
</evidence>
<dbReference type="RefSeq" id="WP_121127211.1">
    <property type="nucleotide sequence ID" value="NZ_RBWS01000029.1"/>
</dbReference>
<dbReference type="OrthoDB" id="885042at2"/>
<protein>
    <submittedName>
        <fullName evidence="1">Uncharacterized protein</fullName>
    </submittedName>
</protein>
<dbReference type="EMBL" id="RBWS01000029">
    <property type="protein sequence ID" value="RKO68513.1"/>
    <property type="molecule type" value="Genomic_DNA"/>
</dbReference>
<proteinExistence type="predicted"/>
<evidence type="ECO:0000313" key="2">
    <source>
        <dbReference type="Proteomes" id="UP000282423"/>
    </source>
</evidence>
<comment type="caution">
    <text evidence="1">The sequence shown here is derived from an EMBL/GenBank/DDBJ whole genome shotgun (WGS) entry which is preliminary data.</text>
</comment>
<organism evidence="1 2">
    <name type="scientific">Sphingobacterium puteale</name>
    <dbReference type="NCBI Taxonomy" id="2420510"/>
    <lineage>
        <taxon>Bacteria</taxon>
        <taxon>Pseudomonadati</taxon>
        <taxon>Bacteroidota</taxon>
        <taxon>Sphingobacteriia</taxon>
        <taxon>Sphingobacteriales</taxon>
        <taxon>Sphingobacteriaceae</taxon>
        <taxon>Sphingobacterium</taxon>
    </lineage>
</organism>
<accession>A0A420VQB5</accession>
<reference evidence="1 2" key="1">
    <citation type="submission" date="2018-10" db="EMBL/GenBank/DDBJ databases">
        <title>Sphingobacterium sp. M05W1-28.</title>
        <authorList>
            <person name="Cai H."/>
        </authorList>
    </citation>
    <scope>NUCLEOTIDE SEQUENCE [LARGE SCALE GENOMIC DNA]</scope>
    <source>
        <strain evidence="1 2">M05W1-28</strain>
    </source>
</reference>
<name>A0A420VQB5_9SPHI</name>
<dbReference type="AlphaFoldDB" id="A0A420VQB5"/>
<keyword evidence="2" id="KW-1185">Reference proteome</keyword>